<protein>
    <submittedName>
        <fullName evidence="2">Uncharacterized protein</fullName>
    </submittedName>
</protein>
<dbReference type="AlphaFoldDB" id="A0A4R0YQT5"/>
<sequence length="375" mass="42649">MHSSISSFERAGFVRLTASDRPGVAQPVPERDVPERPWRGIFIVALVLTVLLLAAWEWRWRDFGATPGYRNSNGLWAMQRRRIDQGEGDATVLIGASRVLFDVQLPVWERLAGSRPIQLALEGTSPLFALEDLADDPRFTGRLLVGIAPDVFFSGFQYRPGLVKYFRKETPTQRAGQWLSMHLVEPYLAFDDPDFALFTVLKRQAWPVRPGRHPFVDVRKLMTMEADRNCHLWSKVETDPEYRDLARQIWMQRFGPPPPGAPTAAEMPGIIKEQITRTAAAVAKLRARHVQVLFVRMPSAGPYLAFENKVFPREKTWDVLIASTGAPGIFFADYPELSGYDLPEWSHLSAADAGRFTASLYPIIEREYWPREQAR</sequence>
<name>A0A4R0YQT5_9GAMM</name>
<comment type="caution">
    <text evidence="2">The sequence shown here is derived from an EMBL/GenBank/DDBJ whole genome shotgun (WGS) entry which is preliminary data.</text>
</comment>
<keyword evidence="1" id="KW-0812">Transmembrane</keyword>
<evidence type="ECO:0000313" key="2">
    <source>
        <dbReference type="EMBL" id="TCI11196.1"/>
    </source>
</evidence>
<keyword evidence="3" id="KW-1185">Reference proteome</keyword>
<evidence type="ECO:0000256" key="1">
    <source>
        <dbReference type="SAM" id="Phobius"/>
    </source>
</evidence>
<accession>A0A4R0YQT5</accession>
<reference evidence="2 3" key="1">
    <citation type="submission" date="2019-02" db="EMBL/GenBank/DDBJ databases">
        <title>Dyella amyloliquefaciens sp. nov., isolated from forest soil.</title>
        <authorList>
            <person name="Gao Z.-H."/>
            <person name="Qiu L.-H."/>
        </authorList>
    </citation>
    <scope>NUCLEOTIDE SEQUENCE [LARGE SCALE GENOMIC DNA]</scope>
    <source>
        <strain evidence="2 3">KACC 12747</strain>
    </source>
</reference>
<gene>
    <name evidence="2" type="ORF">EZM97_20525</name>
</gene>
<dbReference type="RefSeq" id="WP_131409955.1">
    <property type="nucleotide sequence ID" value="NZ_SJTG01000002.1"/>
</dbReference>
<keyword evidence="1" id="KW-0472">Membrane</keyword>
<feature type="transmembrane region" description="Helical" evidence="1">
    <location>
        <begin position="38"/>
        <end position="56"/>
    </location>
</feature>
<organism evidence="2 3">
    <name type="scientific">Dyella soli</name>
    <dbReference type="NCBI Taxonomy" id="522319"/>
    <lineage>
        <taxon>Bacteria</taxon>
        <taxon>Pseudomonadati</taxon>
        <taxon>Pseudomonadota</taxon>
        <taxon>Gammaproteobacteria</taxon>
        <taxon>Lysobacterales</taxon>
        <taxon>Rhodanobacteraceae</taxon>
        <taxon>Dyella</taxon>
    </lineage>
</organism>
<keyword evidence="1" id="KW-1133">Transmembrane helix</keyword>
<proteinExistence type="predicted"/>
<dbReference type="Proteomes" id="UP000291822">
    <property type="component" value="Unassembled WGS sequence"/>
</dbReference>
<dbReference type="EMBL" id="SJTG01000002">
    <property type="protein sequence ID" value="TCI11196.1"/>
    <property type="molecule type" value="Genomic_DNA"/>
</dbReference>
<evidence type="ECO:0000313" key="3">
    <source>
        <dbReference type="Proteomes" id="UP000291822"/>
    </source>
</evidence>